<protein>
    <submittedName>
        <fullName evidence="1">Uncharacterized protein</fullName>
    </submittedName>
</protein>
<evidence type="ECO:0000313" key="2">
    <source>
        <dbReference type="Proteomes" id="UP000219338"/>
    </source>
</evidence>
<proteinExistence type="predicted"/>
<organism evidence="1 2">
    <name type="scientific">Armillaria ostoyae</name>
    <name type="common">Armillaria root rot fungus</name>
    <dbReference type="NCBI Taxonomy" id="47428"/>
    <lineage>
        <taxon>Eukaryota</taxon>
        <taxon>Fungi</taxon>
        <taxon>Dikarya</taxon>
        <taxon>Basidiomycota</taxon>
        <taxon>Agaricomycotina</taxon>
        <taxon>Agaricomycetes</taxon>
        <taxon>Agaricomycetidae</taxon>
        <taxon>Agaricales</taxon>
        <taxon>Marasmiineae</taxon>
        <taxon>Physalacriaceae</taxon>
        <taxon>Armillaria</taxon>
    </lineage>
</organism>
<dbReference type="Proteomes" id="UP000219338">
    <property type="component" value="Unassembled WGS sequence"/>
</dbReference>
<name>A0A284SC77_ARMOS</name>
<evidence type="ECO:0000313" key="1">
    <source>
        <dbReference type="EMBL" id="SJL18579.1"/>
    </source>
</evidence>
<keyword evidence="2" id="KW-1185">Reference proteome</keyword>
<sequence>MARGLEHGICLQYLFDSPSIMISTSDPNSVFWADIVIRGATALEQESKTSQVGGKARTVAHLAFRLH</sequence>
<dbReference type="EMBL" id="FUEG01000063">
    <property type="protein sequence ID" value="SJL18579.1"/>
    <property type="molecule type" value="Genomic_DNA"/>
</dbReference>
<dbReference type="AlphaFoldDB" id="A0A284SC77"/>
<reference evidence="2" key="1">
    <citation type="journal article" date="2017" name="Nat. Ecol. Evol.">
        <title>Genome expansion and lineage-specific genetic innovations in the forest pathogenic fungi Armillaria.</title>
        <authorList>
            <person name="Sipos G."/>
            <person name="Prasanna A.N."/>
            <person name="Walter M.C."/>
            <person name="O'Connor E."/>
            <person name="Balint B."/>
            <person name="Krizsan K."/>
            <person name="Kiss B."/>
            <person name="Hess J."/>
            <person name="Varga T."/>
            <person name="Slot J."/>
            <person name="Riley R."/>
            <person name="Boka B."/>
            <person name="Rigling D."/>
            <person name="Barry K."/>
            <person name="Lee J."/>
            <person name="Mihaltcheva S."/>
            <person name="LaButti K."/>
            <person name="Lipzen A."/>
            <person name="Waldron R."/>
            <person name="Moloney N.M."/>
            <person name="Sperisen C."/>
            <person name="Kredics L."/>
            <person name="Vagvoelgyi C."/>
            <person name="Patrignani A."/>
            <person name="Fitzpatrick D."/>
            <person name="Nagy I."/>
            <person name="Doyle S."/>
            <person name="Anderson J.B."/>
            <person name="Grigoriev I.V."/>
            <person name="Gueldener U."/>
            <person name="Muensterkoetter M."/>
            <person name="Nagy L.G."/>
        </authorList>
    </citation>
    <scope>NUCLEOTIDE SEQUENCE [LARGE SCALE GENOMIC DNA]</scope>
    <source>
        <strain evidence="2">C18/9</strain>
    </source>
</reference>
<accession>A0A284SC77</accession>
<gene>
    <name evidence="1" type="ORF">ARMOST_22176</name>
</gene>